<dbReference type="CDD" id="cd07062">
    <property type="entry name" value="Peptidase_S66_mccF_like"/>
    <property type="match status" value="1"/>
</dbReference>
<feature type="domain" description="LD-carboxypeptidase N-terminal" evidence="3">
    <location>
        <begin position="21"/>
        <end position="146"/>
    </location>
</feature>
<name>A0A0R2DN91_9LACO</name>
<reference evidence="5 6" key="1">
    <citation type="journal article" date="2015" name="Genome Announc.">
        <title>Expanding the biotechnology potential of lactobacilli through comparative genomics of 213 strains and associated genera.</title>
        <authorList>
            <person name="Sun Z."/>
            <person name="Harris H.M."/>
            <person name="McCann A."/>
            <person name="Guo C."/>
            <person name="Argimon S."/>
            <person name="Zhang W."/>
            <person name="Yang X."/>
            <person name="Jeffery I.B."/>
            <person name="Cooney J.C."/>
            <person name="Kagawa T.F."/>
            <person name="Liu W."/>
            <person name="Song Y."/>
            <person name="Salvetti E."/>
            <person name="Wrobel A."/>
            <person name="Rasinkangas P."/>
            <person name="Parkhill J."/>
            <person name="Rea M.C."/>
            <person name="O'Sullivan O."/>
            <person name="Ritari J."/>
            <person name="Douillard F.P."/>
            <person name="Paul Ross R."/>
            <person name="Yang R."/>
            <person name="Briner A.E."/>
            <person name="Felis G.E."/>
            <person name="de Vos W.M."/>
            <person name="Barrangou R."/>
            <person name="Klaenhammer T.R."/>
            <person name="Caufield P.W."/>
            <person name="Cui Y."/>
            <person name="Zhang H."/>
            <person name="O'Toole P.W."/>
        </authorList>
    </citation>
    <scope>NUCLEOTIDE SEQUENCE [LARGE SCALE GENOMIC DNA]</scope>
    <source>
        <strain evidence="5 6">DSM 21376</strain>
    </source>
</reference>
<dbReference type="Proteomes" id="UP000050961">
    <property type="component" value="Unassembled WGS sequence"/>
</dbReference>
<dbReference type="InterPro" id="IPR040921">
    <property type="entry name" value="Peptidase_S66C"/>
</dbReference>
<dbReference type="EMBL" id="AYZF01000017">
    <property type="protein sequence ID" value="KRN05601.1"/>
    <property type="molecule type" value="Genomic_DNA"/>
</dbReference>
<dbReference type="Pfam" id="PF02016">
    <property type="entry name" value="Peptidase_S66"/>
    <property type="match status" value="1"/>
</dbReference>
<organism evidence="5 6">
    <name type="scientific">Liquorilactobacillus sucicola DSM 21376 = JCM 15457</name>
    <dbReference type="NCBI Taxonomy" id="1423806"/>
    <lineage>
        <taxon>Bacteria</taxon>
        <taxon>Bacillati</taxon>
        <taxon>Bacillota</taxon>
        <taxon>Bacilli</taxon>
        <taxon>Lactobacillales</taxon>
        <taxon>Lactobacillaceae</taxon>
        <taxon>Liquorilactobacillus</taxon>
    </lineage>
</organism>
<dbReference type="eggNOG" id="COG1619">
    <property type="taxonomic scope" value="Bacteria"/>
</dbReference>
<dbReference type="Gene3D" id="3.40.50.10740">
    <property type="entry name" value="Class I glutamine amidotransferase-like"/>
    <property type="match status" value="1"/>
</dbReference>
<dbReference type="SUPFAM" id="SSF52317">
    <property type="entry name" value="Class I glutamine amidotransferase-like"/>
    <property type="match status" value="1"/>
</dbReference>
<dbReference type="AlphaFoldDB" id="A0A0R2DN91"/>
<keyword evidence="5" id="KW-0121">Carboxypeptidase</keyword>
<keyword evidence="2" id="KW-0378">Hydrolase</keyword>
<dbReference type="InterPro" id="IPR029062">
    <property type="entry name" value="Class_I_gatase-like"/>
</dbReference>
<dbReference type="InterPro" id="IPR027478">
    <property type="entry name" value="LdcA_N"/>
</dbReference>
<dbReference type="Gene3D" id="3.50.30.60">
    <property type="entry name" value="LD-carboxypeptidase A C-terminal domain-like"/>
    <property type="match status" value="1"/>
</dbReference>
<protein>
    <submittedName>
        <fullName evidence="5">Carboxypeptidase</fullName>
    </submittedName>
</protein>
<comment type="caution">
    <text evidence="5">The sequence shown here is derived from an EMBL/GenBank/DDBJ whole genome shotgun (WGS) entry which is preliminary data.</text>
</comment>
<dbReference type="InterPro" id="IPR027461">
    <property type="entry name" value="Carboxypeptidase_A_C_sf"/>
</dbReference>
<dbReference type="SUPFAM" id="SSF141986">
    <property type="entry name" value="LD-carboxypeptidase A C-terminal domain-like"/>
    <property type="match status" value="1"/>
</dbReference>
<dbReference type="PATRIC" id="fig|1423806.3.peg.2211"/>
<evidence type="ECO:0000313" key="5">
    <source>
        <dbReference type="EMBL" id="KRN05601.1"/>
    </source>
</evidence>
<evidence type="ECO:0000259" key="4">
    <source>
        <dbReference type="Pfam" id="PF17676"/>
    </source>
</evidence>
<evidence type="ECO:0000256" key="2">
    <source>
        <dbReference type="ARBA" id="ARBA00022801"/>
    </source>
</evidence>
<sequence>MFQKEEGAVKKPQALKGGDKVAIVSLSAGTLGESFCEHELEQGKKRLLEMGLEPIFMPNALKGIAYLKDHPEARAADLKNAFHDRSIRGVICAIGGDDTYRLTQYLVDDPLFRKDIKRDPKIFTGFSDTTINHLMFYKLGMVTFYGPNFINDLAEMETNMLSFTKSYFLRYFEKRDHLEIKSSPYWCEERKDFSKKALGTKRIRHKEINGYEVLRGKGTVTGRLLGGCLDSLYDILEGDRYSDEKSVAERYKLFPSLDEWKGKILFIETSEEKPAPALYQKMLMALKKRGIFKVVKAIVVGKPQDEAHYAEYKKIISSVTAESKTPILFNVNFGHAYPRAIVPYGLEARLNFEQKRFIINESFFISPRKK</sequence>
<feature type="domain" description="LD-carboxypeptidase C-terminal" evidence="4">
    <location>
        <begin position="221"/>
        <end position="350"/>
    </location>
</feature>
<dbReference type="GO" id="GO:0004180">
    <property type="term" value="F:carboxypeptidase activity"/>
    <property type="evidence" value="ECO:0007669"/>
    <property type="project" value="UniProtKB-KW"/>
</dbReference>
<dbReference type="InterPro" id="IPR040449">
    <property type="entry name" value="Peptidase_S66_N"/>
</dbReference>
<dbReference type="InterPro" id="IPR003507">
    <property type="entry name" value="S66_fam"/>
</dbReference>
<dbReference type="Pfam" id="PF17676">
    <property type="entry name" value="Peptidase_S66C"/>
    <property type="match status" value="1"/>
</dbReference>
<keyword evidence="6" id="KW-1185">Reference proteome</keyword>
<evidence type="ECO:0000313" key="6">
    <source>
        <dbReference type="Proteomes" id="UP000050961"/>
    </source>
</evidence>
<keyword evidence="5" id="KW-0645">Protease</keyword>
<evidence type="ECO:0000259" key="3">
    <source>
        <dbReference type="Pfam" id="PF02016"/>
    </source>
</evidence>
<gene>
    <name evidence="5" type="ORF">FD15_GL002164</name>
</gene>
<dbReference type="PANTHER" id="PTHR30237">
    <property type="entry name" value="MURAMOYLTETRAPEPTIDE CARBOXYPEPTIDASE"/>
    <property type="match status" value="1"/>
</dbReference>
<dbReference type="PANTHER" id="PTHR30237:SF4">
    <property type="entry name" value="LD-CARBOXYPEPTIDASE C-TERMINAL DOMAIN-CONTAINING PROTEIN"/>
    <property type="match status" value="1"/>
</dbReference>
<comment type="similarity">
    <text evidence="1">Belongs to the peptidase S66 family.</text>
</comment>
<proteinExistence type="inferred from homology"/>
<dbReference type="STRING" id="1423806.FD15_GL002164"/>
<evidence type="ECO:0000256" key="1">
    <source>
        <dbReference type="ARBA" id="ARBA00010233"/>
    </source>
</evidence>
<accession>A0A0R2DN91</accession>
<dbReference type="PIRSF" id="PIRSF028757">
    <property type="entry name" value="LD-carboxypeptidase"/>
    <property type="match status" value="1"/>
</dbReference>